<feature type="domain" description="DNA primase/polymerase bifunctional N-terminal" evidence="2">
    <location>
        <begin position="10"/>
        <end position="201"/>
    </location>
</feature>
<dbReference type="CDD" id="cd04859">
    <property type="entry name" value="Prim_Pol"/>
    <property type="match status" value="1"/>
</dbReference>
<organism evidence="3 4">
    <name type="scientific">Lentzea roselyniae</name>
    <dbReference type="NCBI Taxonomy" id="531940"/>
    <lineage>
        <taxon>Bacteria</taxon>
        <taxon>Bacillati</taxon>
        <taxon>Actinomycetota</taxon>
        <taxon>Actinomycetes</taxon>
        <taxon>Pseudonocardiales</taxon>
        <taxon>Pseudonocardiaceae</taxon>
        <taxon>Lentzea</taxon>
    </lineage>
</organism>
<gene>
    <name evidence="3" type="ORF">GCM10022267_04420</name>
</gene>
<proteinExistence type="predicted"/>
<dbReference type="SUPFAM" id="SSF56747">
    <property type="entry name" value="Prim-pol domain"/>
    <property type="match status" value="1"/>
</dbReference>
<feature type="region of interest" description="Disordered" evidence="1">
    <location>
        <begin position="304"/>
        <end position="335"/>
    </location>
</feature>
<feature type="compositionally biased region" description="Polar residues" evidence="1">
    <location>
        <begin position="319"/>
        <end position="328"/>
    </location>
</feature>
<name>A0ABP7A083_9PSEU</name>
<accession>A0ABP7A083</accession>
<dbReference type="RefSeq" id="WP_346127147.1">
    <property type="nucleotide sequence ID" value="NZ_BAABBE010000001.1"/>
</dbReference>
<keyword evidence="4" id="KW-1185">Reference proteome</keyword>
<dbReference type="EMBL" id="BAABBE010000001">
    <property type="protein sequence ID" value="GAA3621353.1"/>
    <property type="molecule type" value="Genomic_DNA"/>
</dbReference>
<dbReference type="SMART" id="SM00943">
    <property type="entry name" value="Prim-Pol"/>
    <property type="match status" value="1"/>
</dbReference>
<sequence>MSTNMLLDHALTAAQMGYYVFPLRPGTKRPALHKAERCPRTGACHDGHKGWEQRATTDPDVIERCWSAGPFNIGIATGPSGLVVVDLDTRKSPADVPPPRWNREGVVDGHDVFRSLCRDAGEDIPWETRTVSTARHGTHFYFREPSTVELRNTEGEHGNGLGWKVDTRAHGGYVVAPGSITPDGEYRLTKDALPLPLPVWLVHCLTPRPRTAVSAPVVVPAQRLPRYVTAALDGECDKLSAAQPGTHDKAAFVAGIALGQLVGAGVLPSATAEARLMAAATNLISGECDCTEAKVRRNVRNGITAGASRPRTLPAESNARPTATTTPLFTERGAA</sequence>
<dbReference type="Proteomes" id="UP001500711">
    <property type="component" value="Unassembled WGS sequence"/>
</dbReference>
<dbReference type="Pfam" id="PF09250">
    <property type="entry name" value="Prim-Pol"/>
    <property type="match status" value="1"/>
</dbReference>
<evidence type="ECO:0000256" key="1">
    <source>
        <dbReference type="SAM" id="MobiDB-lite"/>
    </source>
</evidence>
<comment type="caution">
    <text evidence="3">The sequence shown here is derived from an EMBL/GenBank/DDBJ whole genome shotgun (WGS) entry which is preliminary data.</text>
</comment>
<dbReference type="InterPro" id="IPR015330">
    <property type="entry name" value="DNA_primase/pol_bifunc_N"/>
</dbReference>
<reference evidence="4" key="1">
    <citation type="journal article" date="2019" name="Int. J. Syst. Evol. Microbiol.">
        <title>The Global Catalogue of Microorganisms (GCM) 10K type strain sequencing project: providing services to taxonomists for standard genome sequencing and annotation.</title>
        <authorList>
            <consortium name="The Broad Institute Genomics Platform"/>
            <consortium name="The Broad Institute Genome Sequencing Center for Infectious Disease"/>
            <person name="Wu L."/>
            <person name="Ma J."/>
        </authorList>
    </citation>
    <scope>NUCLEOTIDE SEQUENCE [LARGE SCALE GENOMIC DNA]</scope>
    <source>
        <strain evidence="4">JCM 17494</strain>
    </source>
</reference>
<evidence type="ECO:0000313" key="3">
    <source>
        <dbReference type="EMBL" id="GAA3621353.1"/>
    </source>
</evidence>
<evidence type="ECO:0000259" key="2">
    <source>
        <dbReference type="SMART" id="SM00943"/>
    </source>
</evidence>
<protein>
    <submittedName>
        <fullName evidence="3">Bifunctional DNA primase/polymerase</fullName>
    </submittedName>
</protein>
<evidence type="ECO:0000313" key="4">
    <source>
        <dbReference type="Proteomes" id="UP001500711"/>
    </source>
</evidence>